<keyword evidence="2" id="KW-0812">Transmembrane</keyword>
<feature type="transmembrane region" description="Helical" evidence="2">
    <location>
        <begin position="48"/>
        <end position="67"/>
    </location>
</feature>
<feature type="region of interest" description="Disordered" evidence="1">
    <location>
        <begin position="1"/>
        <end position="21"/>
    </location>
</feature>
<evidence type="ECO:0000313" key="4">
    <source>
        <dbReference type="Proteomes" id="UP000567922"/>
    </source>
</evidence>
<feature type="transmembrane region" description="Helical" evidence="2">
    <location>
        <begin position="108"/>
        <end position="127"/>
    </location>
</feature>
<keyword evidence="4" id="KW-1185">Reference proteome</keyword>
<evidence type="ECO:0000313" key="3">
    <source>
        <dbReference type="EMBL" id="MBB3036165.1"/>
    </source>
</evidence>
<evidence type="ECO:0000256" key="2">
    <source>
        <dbReference type="SAM" id="Phobius"/>
    </source>
</evidence>
<comment type="caution">
    <text evidence="3">The sequence shown here is derived from an EMBL/GenBank/DDBJ whole genome shotgun (WGS) entry which is preliminary data.</text>
</comment>
<organism evidence="3 4">
    <name type="scientific">Hoyosella altamirensis</name>
    <dbReference type="NCBI Taxonomy" id="616997"/>
    <lineage>
        <taxon>Bacteria</taxon>
        <taxon>Bacillati</taxon>
        <taxon>Actinomycetota</taxon>
        <taxon>Actinomycetes</taxon>
        <taxon>Mycobacteriales</taxon>
        <taxon>Hoyosellaceae</taxon>
        <taxon>Hoyosella</taxon>
    </lineage>
</organism>
<accession>A0A839RHS0</accession>
<dbReference type="Proteomes" id="UP000567922">
    <property type="component" value="Unassembled WGS sequence"/>
</dbReference>
<protein>
    <recommendedName>
        <fullName evidence="5">ATP synthase protein I</fullName>
    </recommendedName>
</protein>
<gene>
    <name evidence="3" type="ORF">FHU29_000599</name>
</gene>
<evidence type="ECO:0000256" key="1">
    <source>
        <dbReference type="SAM" id="MobiDB-lite"/>
    </source>
</evidence>
<keyword evidence="2" id="KW-1133">Transmembrane helix</keyword>
<feature type="transmembrane region" description="Helical" evidence="2">
    <location>
        <begin position="133"/>
        <end position="152"/>
    </location>
</feature>
<reference evidence="3 4" key="1">
    <citation type="submission" date="2020-08" db="EMBL/GenBank/DDBJ databases">
        <title>Sequencing the genomes of 1000 actinobacteria strains.</title>
        <authorList>
            <person name="Klenk H.-P."/>
        </authorList>
    </citation>
    <scope>NUCLEOTIDE SEQUENCE [LARGE SCALE GENOMIC DNA]</scope>
    <source>
        <strain evidence="3 4">DSM 45258</strain>
    </source>
</reference>
<feature type="compositionally biased region" description="Polar residues" evidence="1">
    <location>
        <begin position="1"/>
        <end position="14"/>
    </location>
</feature>
<sequence>MSTPTNGSGNSTFSEPEEASGMKDEVPARLRLAPPDDPVAPLRAAVRYGVIGLITLAIVGSVVSYLLAGLPGLWGALIGSAVGGGFILFTALSVLFSARFNAMTAGAVILGGWALKMLLALIVFASLANMTFYSQPALAVVVIAALLLVLGAETYGVLKQRVPYVSPGAEDVTSPTNHDEK</sequence>
<proteinExistence type="predicted"/>
<evidence type="ECO:0008006" key="5">
    <source>
        <dbReference type="Google" id="ProtNLM"/>
    </source>
</evidence>
<name>A0A839RHS0_9ACTN</name>
<dbReference type="EMBL" id="JACHWS010000001">
    <property type="protein sequence ID" value="MBB3036165.1"/>
    <property type="molecule type" value="Genomic_DNA"/>
</dbReference>
<feature type="transmembrane region" description="Helical" evidence="2">
    <location>
        <begin position="73"/>
        <end position="96"/>
    </location>
</feature>
<dbReference type="AlphaFoldDB" id="A0A839RHS0"/>
<keyword evidence="2" id="KW-0472">Membrane</keyword>